<accession>A0A9W8IAW8</accession>
<organism evidence="2 3">
    <name type="scientific">Coemansia brasiliensis</name>
    <dbReference type="NCBI Taxonomy" id="2650707"/>
    <lineage>
        <taxon>Eukaryota</taxon>
        <taxon>Fungi</taxon>
        <taxon>Fungi incertae sedis</taxon>
        <taxon>Zoopagomycota</taxon>
        <taxon>Kickxellomycotina</taxon>
        <taxon>Kickxellomycetes</taxon>
        <taxon>Kickxellales</taxon>
        <taxon>Kickxellaceae</taxon>
        <taxon>Coemansia</taxon>
    </lineage>
</organism>
<dbReference type="Proteomes" id="UP001139887">
    <property type="component" value="Unassembled WGS sequence"/>
</dbReference>
<feature type="region of interest" description="Disordered" evidence="1">
    <location>
        <begin position="1"/>
        <end position="133"/>
    </location>
</feature>
<dbReference type="EMBL" id="JANBUW010000004">
    <property type="protein sequence ID" value="KAJ2852270.1"/>
    <property type="molecule type" value="Genomic_DNA"/>
</dbReference>
<gene>
    <name evidence="2" type="ORF">IWW36_000413</name>
</gene>
<keyword evidence="3" id="KW-1185">Reference proteome</keyword>
<feature type="compositionally biased region" description="Polar residues" evidence="1">
    <location>
        <begin position="43"/>
        <end position="58"/>
    </location>
</feature>
<feature type="region of interest" description="Disordered" evidence="1">
    <location>
        <begin position="192"/>
        <end position="263"/>
    </location>
</feature>
<proteinExistence type="predicted"/>
<comment type="caution">
    <text evidence="2">The sequence shown here is derived from an EMBL/GenBank/DDBJ whole genome shotgun (WGS) entry which is preliminary data.</text>
</comment>
<evidence type="ECO:0000313" key="3">
    <source>
        <dbReference type="Proteomes" id="UP001139887"/>
    </source>
</evidence>
<evidence type="ECO:0000256" key="1">
    <source>
        <dbReference type="SAM" id="MobiDB-lite"/>
    </source>
</evidence>
<dbReference type="AlphaFoldDB" id="A0A9W8IAW8"/>
<feature type="compositionally biased region" description="Basic and acidic residues" evidence="1">
    <location>
        <begin position="201"/>
        <end position="227"/>
    </location>
</feature>
<reference evidence="2" key="1">
    <citation type="submission" date="2022-07" db="EMBL/GenBank/DDBJ databases">
        <title>Phylogenomic reconstructions and comparative analyses of Kickxellomycotina fungi.</title>
        <authorList>
            <person name="Reynolds N.K."/>
            <person name="Stajich J.E."/>
            <person name="Barry K."/>
            <person name="Grigoriev I.V."/>
            <person name="Crous P."/>
            <person name="Smith M.E."/>
        </authorList>
    </citation>
    <scope>NUCLEOTIDE SEQUENCE</scope>
    <source>
        <strain evidence="2">NRRL 1566</strain>
    </source>
</reference>
<evidence type="ECO:0000313" key="2">
    <source>
        <dbReference type="EMBL" id="KAJ2852270.1"/>
    </source>
</evidence>
<protein>
    <submittedName>
        <fullName evidence="2">Uncharacterized protein</fullName>
    </submittedName>
</protein>
<name>A0A9W8IAW8_9FUNG</name>
<dbReference type="OrthoDB" id="5590912at2759"/>
<sequence length="289" mass="31906">MYTAVQRPKHVQPASMLTSRAGPSALEPCDTDDIDDILRSLWPTASDSPRISLNAEPQSRTPMRLSRPPSPSSFTYTVEAPSRPEPHRSFPLRSVSSSIQIGDPEWRVDSPQSLRASPEPRKDMPGYPLRQPASLGLAHGQHLRRSNLGLMRASPQKPPRPAARALTPEERVARLHTVSGLAAHAVARRCLSGQIPNPDSRISRRKLETRQAQEEQLRRKVYAERYRPGAVSEQRPDTDDSLLASRPIQPATNPRASSRPFGSDFMTMSDLRLRITGPSDSCAKGSCCG</sequence>